<dbReference type="Gramene" id="C.cajan_01085.t">
    <property type="protein sequence ID" value="C.cajan_01085.t"/>
    <property type="gene ID" value="C.cajan_01085"/>
</dbReference>
<dbReference type="Proteomes" id="UP000075243">
    <property type="component" value="Chromosome 11"/>
</dbReference>
<gene>
    <name evidence="2" type="ORF">KK1_001113</name>
</gene>
<proteinExistence type="predicted"/>
<protein>
    <recommendedName>
        <fullName evidence="4">HAT C-terminal dimerisation domain-containing protein</fullName>
    </recommendedName>
</protein>
<reference evidence="2 3" key="1">
    <citation type="journal article" date="2012" name="Nat. Biotechnol.">
        <title>Draft genome sequence of pigeonpea (Cajanus cajan), an orphan legume crop of resource-poor farmers.</title>
        <authorList>
            <person name="Varshney R.K."/>
            <person name="Chen W."/>
            <person name="Li Y."/>
            <person name="Bharti A.K."/>
            <person name="Saxena R.K."/>
            <person name="Schlueter J.A."/>
            <person name="Donoghue M.T."/>
            <person name="Azam S."/>
            <person name="Fan G."/>
            <person name="Whaley A.M."/>
            <person name="Farmer A.D."/>
            <person name="Sheridan J."/>
            <person name="Iwata A."/>
            <person name="Tuteja R."/>
            <person name="Penmetsa R.V."/>
            <person name="Wu W."/>
            <person name="Upadhyaya H.D."/>
            <person name="Yang S.P."/>
            <person name="Shah T."/>
            <person name="Saxena K.B."/>
            <person name="Michael T."/>
            <person name="McCombie W.R."/>
            <person name="Yang B."/>
            <person name="Zhang G."/>
            <person name="Yang H."/>
            <person name="Wang J."/>
            <person name="Spillane C."/>
            <person name="Cook D.R."/>
            <person name="May G.D."/>
            <person name="Xu X."/>
            <person name="Jackson S.A."/>
        </authorList>
    </citation>
    <scope>NUCLEOTIDE SEQUENCE [LARGE SCALE GENOMIC DNA]</scope>
    <source>
        <strain evidence="3">cv. Asha</strain>
    </source>
</reference>
<evidence type="ECO:0000256" key="1">
    <source>
        <dbReference type="SAM" id="Phobius"/>
    </source>
</evidence>
<dbReference type="EMBL" id="CM003613">
    <property type="protein sequence ID" value="KYP54913.1"/>
    <property type="molecule type" value="Genomic_DNA"/>
</dbReference>
<evidence type="ECO:0000313" key="2">
    <source>
        <dbReference type="EMBL" id="KYP54913.1"/>
    </source>
</evidence>
<feature type="transmembrane region" description="Helical" evidence="1">
    <location>
        <begin position="64"/>
        <end position="92"/>
    </location>
</feature>
<keyword evidence="3" id="KW-1185">Reference proteome</keyword>
<evidence type="ECO:0000313" key="3">
    <source>
        <dbReference type="Proteomes" id="UP000075243"/>
    </source>
</evidence>
<organism evidence="2 3">
    <name type="scientific">Cajanus cajan</name>
    <name type="common">Pigeon pea</name>
    <name type="synonym">Cajanus indicus</name>
    <dbReference type="NCBI Taxonomy" id="3821"/>
    <lineage>
        <taxon>Eukaryota</taxon>
        <taxon>Viridiplantae</taxon>
        <taxon>Streptophyta</taxon>
        <taxon>Embryophyta</taxon>
        <taxon>Tracheophyta</taxon>
        <taxon>Spermatophyta</taxon>
        <taxon>Magnoliopsida</taxon>
        <taxon>eudicotyledons</taxon>
        <taxon>Gunneridae</taxon>
        <taxon>Pentapetalae</taxon>
        <taxon>rosids</taxon>
        <taxon>fabids</taxon>
        <taxon>Fabales</taxon>
        <taxon>Fabaceae</taxon>
        <taxon>Papilionoideae</taxon>
        <taxon>50 kb inversion clade</taxon>
        <taxon>NPAAA clade</taxon>
        <taxon>indigoferoid/millettioid clade</taxon>
        <taxon>Phaseoleae</taxon>
        <taxon>Cajanus</taxon>
    </lineage>
</organism>
<accession>A0A151SJF7</accession>
<dbReference type="AlphaFoldDB" id="A0A151SJF7"/>
<name>A0A151SJF7_CAJCA</name>
<keyword evidence="1" id="KW-0472">Membrane</keyword>
<keyword evidence="1" id="KW-1133">Transmembrane helix</keyword>
<dbReference type="PANTHER" id="PTHR11697:SF230">
    <property type="entry name" value="ZINC FINGER, MYM DOMAIN CONTAINING 1"/>
    <property type="match status" value="1"/>
</dbReference>
<evidence type="ECO:0008006" key="4">
    <source>
        <dbReference type="Google" id="ProtNLM"/>
    </source>
</evidence>
<sequence>MQNFEFVFTLHLMKNILGITHELSQALQKSDQDIVNAMKLVSVSKQILQAMRDDLFKHKEGQGVGYLLLELTLILLVAITLVERVFSTINIIKNWMRNRMRDE</sequence>
<dbReference type="PANTHER" id="PTHR11697">
    <property type="entry name" value="GENERAL TRANSCRIPTION FACTOR 2-RELATED ZINC FINGER PROTEIN"/>
    <property type="match status" value="1"/>
</dbReference>
<keyword evidence="1" id="KW-0812">Transmembrane</keyword>
<dbReference type="InterPro" id="IPR055298">
    <property type="entry name" value="AtLOH3-like"/>
</dbReference>